<dbReference type="Pfam" id="PF12849">
    <property type="entry name" value="PBP_like_2"/>
    <property type="match status" value="1"/>
</dbReference>
<dbReference type="Gene3D" id="3.40.190.10">
    <property type="entry name" value="Periplasmic binding protein-like II"/>
    <property type="match status" value="2"/>
</dbReference>
<dbReference type="EMBL" id="CAFAAH010000028">
    <property type="protein sequence ID" value="CAB4790075.1"/>
    <property type="molecule type" value="Genomic_DNA"/>
</dbReference>
<dbReference type="PANTHER" id="PTHR30570">
    <property type="entry name" value="PERIPLASMIC PHOSPHATE BINDING COMPONENT OF PHOSPHATE ABC TRANSPORTER"/>
    <property type="match status" value="1"/>
</dbReference>
<reference evidence="3" key="1">
    <citation type="submission" date="2020-05" db="EMBL/GenBank/DDBJ databases">
        <authorList>
            <person name="Chiriac C."/>
            <person name="Salcher M."/>
            <person name="Ghai R."/>
            <person name="Kavagutti S V."/>
        </authorList>
    </citation>
    <scope>NUCLEOTIDE SEQUENCE</scope>
</reference>
<sequence length="335" mass="35020">MRVLSARTARIFSSALVLLLFGTSATACAKPSPLLGSIEIQGSPALLGVISDSAGRFAEAHPLVRFNVSLTGSSDGIGLLCEGLAPLASAARDLTQAERASCSDGGITPIKLLIGRNAVVLVTRPADGPPRCLSLEALYALLGVESLGVNTWDGSPLLPEADKQLIPSGPLAVIGPPESSGIMEVIAEQGLSQEASVRNVEPRPRGDYAQFASEALVRDASIRTPGSLGILTLAGLKIKGRALSPVSINTGDDCIEPSERNIQSSRYPLTRPSYLFVSKQAALSNRSVKEFVDLILDADTESAIKRSGDILPTKAEASEARKTWLANLAKGGSKK</sequence>
<feature type="domain" description="PBP" evidence="2">
    <location>
        <begin position="32"/>
        <end position="297"/>
    </location>
</feature>
<evidence type="ECO:0000256" key="1">
    <source>
        <dbReference type="ARBA" id="ARBA00022729"/>
    </source>
</evidence>
<evidence type="ECO:0000313" key="3">
    <source>
        <dbReference type="EMBL" id="CAB4790075.1"/>
    </source>
</evidence>
<dbReference type="SUPFAM" id="SSF53850">
    <property type="entry name" value="Periplasmic binding protein-like II"/>
    <property type="match status" value="1"/>
</dbReference>
<protein>
    <submittedName>
        <fullName evidence="3">Unannotated protein</fullName>
    </submittedName>
</protein>
<dbReference type="AlphaFoldDB" id="A0A6J6X215"/>
<proteinExistence type="predicted"/>
<dbReference type="PROSITE" id="PS51257">
    <property type="entry name" value="PROKAR_LIPOPROTEIN"/>
    <property type="match status" value="1"/>
</dbReference>
<gene>
    <name evidence="3" type="ORF">UFOPK2996_00360</name>
</gene>
<dbReference type="InterPro" id="IPR050811">
    <property type="entry name" value="Phosphate_ABC_transporter"/>
</dbReference>
<organism evidence="3">
    <name type="scientific">freshwater metagenome</name>
    <dbReference type="NCBI Taxonomy" id="449393"/>
    <lineage>
        <taxon>unclassified sequences</taxon>
        <taxon>metagenomes</taxon>
        <taxon>ecological metagenomes</taxon>
    </lineage>
</organism>
<dbReference type="InterPro" id="IPR024370">
    <property type="entry name" value="PBP_domain"/>
</dbReference>
<evidence type="ECO:0000259" key="2">
    <source>
        <dbReference type="Pfam" id="PF12849"/>
    </source>
</evidence>
<name>A0A6J6X215_9ZZZZ</name>
<keyword evidence="1" id="KW-0732">Signal</keyword>
<dbReference type="PANTHER" id="PTHR30570:SF1">
    <property type="entry name" value="PHOSPHATE-BINDING PROTEIN PSTS"/>
    <property type="match status" value="1"/>
</dbReference>
<accession>A0A6J6X215</accession>